<evidence type="ECO:0000313" key="4">
    <source>
        <dbReference type="EMBL" id="OGY79392.1"/>
    </source>
</evidence>
<gene>
    <name evidence="4" type="ORF">A3B74_00945</name>
</gene>
<proteinExistence type="inferred from homology"/>
<dbReference type="GO" id="GO:0008830">
    <property type="term" value="F:dTDP-4-dehydrorhamnose 3,5-epimerase activity"/>
    <property type="evidence" value="ECO:0007669"/>
    <property type="project" value="UniProtKB-UniRule"/>
</dbReference>
<evidence type="ECO:0000313" key="5">
    <source>
        <dbReference type="Proteomes" id="UP000177165"/>
    </source>
</evidence>
<dbReference type="STRING" id="1798540.A3B74_00945"/>
<evidence type="ECO:0000256" key="2">
    <source>
        <dbReference type="PIRSR" id="PIRSR600888-3"/>
    </source>
</evidence>
<dbReference type="EMBL" id="MHKB01000009">
    <property type="protein sequence ID" value="OGY79392.1"/>
    <property type="molecule type" value="Genomic_DNA"/>
</dbReference>
<dbReference type="Pfam" id="PF00908">
    <property type="entry name" value="dTDP_sugar_isom"/>
    <property type="match status" value="1"/>
</dbReference>
<feature type="site" description="Participates in a stacking interaction with the thymidine ring of dTDP-4-oxo-6-deoxyglucose" evidence="2">
    <location>
        <position position="137"/>
    </location>
</feature>
<dbReference type="InterPro" id="IPR014710">
    <property type="entry name" value="RmlC-like_jellyroll"/>
</dbReference>
<dbReference type="Proteomes" id="UP000177165">
    <property type="component" value="Unassembled WGS sequence"/>
</dbReference>
<dbReference type="PANTHER" id="PTHR21047">
    <property type="entry name" value="DTDP-6-DEOXY-D-GLUCOSE-3,5 EPIMERASE"/>
    <property type="match status" value="1"/>
</dbReference>
<comment type="subunit">
    <text evidence="3">Homodimer.</text>
</comment>
<feature type="active site" description="Proton acceptor" evidence="1">
    <location>
        <position position="61"/>
    </location>
</feature>
<dbReference type="EC" id="5.1.3.13" evidence="3"/>
<dbReference type="GO" id="GO:0019305">
    <property type="term" value="P:dTDP-rhamnose biosynthetic process"/>
    <property type="evidence" value="ECO:0007669"/>
    <property type="project" value="UniProtKB-UniRule"/>
</dbReference>
<dbReference type="GO" id="GO:0000271">
    <property type="term" value="P:polysaccharide biosynthetic process"/>
    <property type="evidence" value="ECO:0007669"/>
    <property type="project" value="TreeGrafter"/>
</dbReference>
<dbReference type="GO" id="GO:0005829">
    <property type="term" value="C:cytosol"/>
    <property type="evidence" value="ECO:0007669"/>
    <property type="project" value="TreeGrafter"/>
</dbReference>
<dbReference type="SUPFAM" id="SSF51182">
    <property type="entry name" value="RmlC-like cupins"/>
    <property type="match status" value="1"/>
</dbReference>
<accession>A0A1G2AR57</accession>
<dbReference type="NCBIfam" id="TIGR01221">
    <property type="entry name" value="rmlC"/>
    <property type="match status" value="1"/>
</dbReference>
<dbReference type="CDD" id="cd00438">
    <property type="entry name" value="cupin_RmlC"/>
    <property type="match status" value="1"/>
</dbReference>
<comment type="function">
    <text evidence="3">Catalyzes the epimerization of the C3' and C5'positions of dTDP-6-deoxy-D-xylo-4-hexulose, forming dTDP-6-deoxy-L-lyxo-4-hexulose.</text>
</comment>
<evidence type="ECO:0000256" key="1">
    <source>
        <dbReference type="PIRSR" id="PIRSR600888-1"/>
    </source>
</evidence>
<protein>
    <recommendedName>
        <fullName evidence="3">dTDP-4-dehydrorhamnose 3,5-epimerase</fullName>
        <ecNumber evidence="3">5.1.3.13</ecNumber>
    </recommendedName>
    <alternativeName>
        <fullName evidence="3">Thymidine diphospho-4-keto-rhamnose 3,5-epimerase</fullName>
    </alternativeName>
</protein>
<comment type="pathway">
    <text evidence="3">Carbohydrate biosynthesis; dTDP-L-rhamnose biosynthesis.</text>
</comment>
<feature type="active site" description="Proton donor" evidence="1">
    <location>
        <position position="131"/>
    </location>
</feature>
<name>A0A1G2AR57_9BACT</name>
<organism evidence="4 5">
    <name type="scientific">Candidatus Kerfeldbacteria bacterium RIFCSPHIGHO2_02_FULL_42_14</name>
    <dbReference type="NCBI Taxonomy" id="1798540"/>
    <lineage>
        <taxon>Bacteria</taxon>
        <taxon>Candidatus Kerfeldiibacteriota</taxon>
    </lineage>
</organism>
<dbReference type="AlphaFoldDB" id="A0A1G2AR57"/>
<reference evidence="4 5" key="1">
    <citation type="journal article" date="2016" name="Nat. Commun.">
        <title>Thousands of microbial genomes shed light on interconnected biogeochemical processes in an aquifer system.</title>
        <authorList>
            <person name="Anantharaman K."/>
            <person name="Brown C.T."/>
            <person name="Hug L.A."/>
            <person name="Sharon I."/>
            <person name="Castelle C.J."/>
            <person name="Probst A.J."/>
            <person name="Thomas B.C."/>
            <person name="Singh A."/>
            <person name="Wilkins M.J."/>
            <person name="Karaoz U."/>
            <person name="Brodie E.L."/>
            <person name="Williams K.H."/>
            <person name="Hubbard S.S."/>
            <person name="Banfield J.F."/>
        </authorList>
    </citation>
    <scope>NUCLEOTIDE SEQUENCE [LARGE SCALE GENOMIC DNA]</scope>
</reference>
<keyword evidence="3" id="KW-0413">Isomerase</keyword>
<comment type="catalytic activity">
    <reaction evidence="3">
        <text>dTDP-4-dehydro-6-deoxy-alpha-D-glucose = dTDP-4-dehydro-beta-L-rhamnose</text>
        <dbReference type="Rhea" id="RHEA:16969"/>
        <dbReference type="ChEBI" id="CHEBI:57649"/>
        <dbReference type="ChEBI" id="CHEBI:62830"/>
        <dbReference type="EC" id="5.1.3.13"/>
    </reaction>
</comment>
<comment type="similarity">
    <text evidence="3">Belongs to the dTDP-4-dehydrorhamnose 3,5-epimerase family.</text>
</comment>
<dbReference type="PANTHER" id="PTHR21047:SF2">
    <property type="entry name" value="THYMIDINE DIPHOSPHO-4-KETO-RHAMNOSE 3,5-EPIMERASE"/>
    <property type="match status" value="1"/>
</dbReference>
<comment type="caution">
    <text evidence="4">The sequence shown here is derived from an EMBL/GenBank/DDBJ whole genome shotgun (WGS) entry which is preliminary data.</text>
</comment>
<dbReference type="Gene3D" id="2.60.120.10">
    <property type="entry name" value="Jelly Rolls"/>
    <property type="match status" value="1"/>
</dbReference>
<evidence type="ECO:0000256" key="3">
    <source>
        <dbReference type="RuleBase" id="RU364069"/>
    </source>
</evidence>
<dbReference type="InterPro" id="IPR011051">
    <property type="entry name" value="RmlC_Cupin_sf"/>
</dbReference>
<dbReference type="UniPathway" id="UPA00124"/>
<sequence length="186" mass="21477">MEYIATDIPGIYIIEPKVFGDARGYFFESFRLDELRAHIGDFQFVQDNQSLSRYGVLRGFHFQRPPYSQAKLMQVLSGSVLDVAVDIRKGSPTFGKYIAVELSSENKKQLFVSKGFAHAFLVLSETAVFFYKCDEYYHLESESGIRFDDPNLGIDWKIPTKDIQLSEKDKQLKMLTEIDIPFEYTQ</sequence>
<dbReference type="InterPro" id="IPR000888">
    <property type="entry name" value="RmlC-like"/>
</dbReference>